<dbReference type="PANTHER" id="PTHR42714:SF2">
    <property type="entry name" value="TRNA MODIFICATION GTPASE GTPBP3, MITOCHONDRIAL"/>
    <property type="match status" value="1"/>
</dbReference>
<dbReference type="Pfam" id="PF12631">
    <property type="entry name" value="MnmE_helical"/>
    <property type="match status" value="1"/>
</dbReference>
<dbReference type="Gene3D" id="1.20.120.430">
    <property type="entry name" value="tRNA modification GTPase MnmE domain 2"/>
    <property type="match status" value="1"/>
</dbReference>
<proteinExistence type="inferred from homology"/>
<feature type="binding site" evidence="6">
    <location>
        <position position="118"/>
    </location>
    <ligand>
        <name>(6S)-5-formyl-5,6,7,8-tetrahydrofolate</name>
        <dbReference type="ChEBI" id="CHEBI:57457"/>
    </ligand>
</feature>
<dbReference type="InterPro" id="IPR005225">
    <property type="entry name" value="Small_GTP-bd"/>
</dbReference>
<keyword evidence="6" id="KW-0460">Magnesium</keyword>
<evidence type="ECO:0000313" key="9">
    <source>
        <dbReference type="EMBL" id="RLK46509.1"/>
    </source>
</evidence>
<comment type="subunit">
    <text evidence="6">Homodimer. Heterotetramer of two MnmE and two MnmG subunits.</text>
</comment>
<keyword evidence="3 6" id="KW-0547">Nucleotide-binding</keyword>
<feature type="binding site" evidence="6">
    <location>
        <position position="444"/>
    </location>
    <ligand>
        <name>(6S)-5-formyl-5,6,7,8-tetrahydrofolate</name>
        <dbReference type="ChEBI" id="CHEBI:57457"/>
    </ligand>
</feature>
<keyword evidence="2 6" id="KW-0819">tRNA processing</keyword>
<dbReference type="Gene3D" id="3.40.50.300">
    <property type="entry name" value="P-loop containing nucleotide triphosphate hydrolases"/>
    <property type="match status" value="1"/>
</dbReference>
<dbReference type="NCBIfam" id="TIGR00231">
    <property type="entry name" value="small_GTP"/>
    <property type="match status" value="1"/>
</dbReference>
<evidence type="ECO:0000256" key="4">
    <source>
        <dbReference type="ARBA" id="ARBA00022958"/>
    </source>
</evidence>
<keyword evidence="10" id="KW-1185">Reference proteome</keyword>
<dbReference type="InterPro" id="IPR004520">
    <property type="entry name" value="GTPase_MnmE"/>
</dbReference>
<dbReference type="InterPro" id="IPR027368">
    <property type="entry name" value="MnmE_dom2"/>
</dbReference>
<evidence type="ECO:0000256" key="7">
    <source>
        <dbReference type="RuleBase" id="RU003313"/>
    </source>
</evidence>
<dbReference type="InterPro" id="IPR027417">
    <property type="entry name" value="P-loop_NTPase"/>
</dbReference>
<dbReference type="EMBL" id="RCDA01000006">
    <property type="protein sequence ID" value="RLK46509.1"/>
    <property type="molecule type" value="Genomic_DNA"/>
</dbReference>
<dbReference type="HAMAP" id="MF_00379">
    <property type="entry name" value="GTPase_MnmE"/>
    <property type="match status" value="1"/>
</dbReference>
<feature type="binding site" evidence="6">
    <location>
        <position position="22"/>
    </location>
    <ligand>
        <name>(6S)-5-formyl-5,6,7,8-tetrahydrofolate</name>
        <dbReference type="ChEBI" id="CHEBI:57457"/>
    </ligand>
</feature>
<dbReference type="PRINTS" id="PR00326">
    <property type="entry name" value="GTP1OBG"/>
</dbReference>
<dbReference type="InterPro" id="IPR027266">
    <property type="entry name" value="TrmE/GcvT-like"/>
</dbReference>
<dbReference type="CDD" id="cd14858">
    <property type="entry name" value="TrmE_N"/>
    <property type="match status" value="1"/>
</dbReference>
<evidence type="ECO:0000256" key="6">
    <source>
        <dbReference type="HAMAP-Rule" id="MF_00379"/>
    </source>
</evidence>
<feature type="binding site" evidence="6">
    <location>
        <position position="248"/>
    </location>
    <ligand>
        <name>K(+)</name>
        <dbReference type="ChEBI" id="CHEBI:29103"/>
    </ligand>
</feature>
<keyword evidence="6" id="KW-0378">Hydrolase</keyword>
<evidence type="ECO:0000259" key="8">
    <source>
        <dbReference type="PROSITE" id="PS51709"/>
    </source>
</evidence>
<dbReference type="SUPFAM" id="SSF52540">
    <property type="entry name" value="P-loop containing nucleoside triphosphate hydrolases"/>
    <property type="match status" value="1"/>
</dbReference>
<dbReference type="SUPFAM" id="SSF116878">
    <property type="entry name" value="TrmE connector domain"/>
    <property type="match status" value="1"/>
</dbReference>
<dbReference type="Proteomes" id="UP000275461">
    <property type="component" value="Unassembled WGS sequence"/>
</dbReference>
<accession>A0A498BU82</accession>
<dbReference type="PROSITE" id="PS51709">
    <property type="entry name" value="G_TRME"/>
    <property type="match status" value="1"/>
</dbReference>
<dbReference type="GO" id="GO:0005829">
    <property type="term" value="C:cytosol"/>
    <property type="evidence" value="ECO:0007669"/>
    <property type="project" value="TreeGrafter"/>
</dbReference>
<feature type="binding site" evidence="6">
    <location>
        <begin position="268"/>
        <end position="271"/>
    </location>
    <ligand>
        <name>GTP</name>
        <dbReference type="ChEBI" id="CHEBI:37565"/>
    </ligand>
</feature>
<dbReference type="GO" id="GO:0003924">
    <property type="term" value="F:GTPase activity"/>
    <property type="evidence" value="ECO:0007669"/>
    <property type="project" value="UniProtKB-UniRule"/>
</dbReference>
<comment type="similarity">
    <text evidence="1 6 7">Belongs to the TRAFAC class TrmE-Era-EngA-EngB-Septin-like GTPase superfamily. TrmE GTPase family.</text>
</comment>
<dbReference type="RefSeq" id="WP_121443146.1">
    <property type="nucleotide sequence ID" value="NZ_RCDA01000006.1"/>
</dbReference>
<dbReference type="GO" id="GO:0005525">
    <property type="term" value="F:GTP binding"/>
    <property type="evidence" value="ECO:0007669"/>
    <property type="project" value="UniProtKB-UniRule"/>
</dbReference>
<feature type="binding site" evidence="6">
    <location>
        <begin position="224"/>
        <end position="229"/>
    </location>
    <ligand>
        <name>GTP</name>
        <dbReference type="ChEBI" id="CHEBI:37565"/>
    </ligand>
</feature>
<dbReference type="GO" id="GO:0002098">
    <property type="term" value="P:tRNA wobble uridine modification"/>
    <property type="evidence" value="ECO:0007669"/>
    <property type="project" value="TreeGrafter"/>
</dbReference>
<evidence type="ECO:0000256" key="3">
    <source>
        <dbReference type="ARBA" id="ARBA00022741"/>
    </source>
</evidence>
<dbReference type="NCBIfam" id="NF003661">
    <property type="entry name" value="PRK05291.1-3"/>
    <property type="match status" value="1"/>
</dbReference>
<gene>
    <name evidence="6" type="primary">mnmE</name>
    <name evidence="6" type="synonym">trmE</name>
    <name evidence="9" type="ORF">DFR31_2639</name>
</gene>
<dbReference type="InterPro" id="IPR006073">
    <property type="entry name" value="GTP-bd"/>
</dbReference>
<organism evidence="9 10">
    <name type="scientific">Alkalispirillum mobile</name>
    <dbReference type="NCBI Taxonomy" id="85925"/>
    <lineage>
        <taxon>Bacteria</taxon>
        <taxon>Pseudomonadati</taxon>
        <taxon>Pseudomonadota</taxon>
        <taxon>Gammaproteobacteria</taxon>
        <taxon>Chromatiales</taxon>
        <taxon>Ectothiorhodospiraceae</taxon>
        <taxon>Alkalispirillum</taxon>
    </lineage>
</organism>
<evidence type="ECO:0000256" key="1">
    <source>
        <dbReference type="ARBA" id="ARBA00011043"/>
    </source>
</evidence>
<reference evidence="9 10" key="1">
    <citation type="submission" date="2018-10" db="EMBL/GenBank/DDBJ databases">
        <title>Genomic Encyclopedia of Type Strains, Phase IV (KMG-IV): sequencing the most valuable type-strain genomes for metagenomic binning, comparative biology and taxonomic classification.</title>
        <authorList>
            <person name="Goeker M."/>
        </authorList>
    </citation>
    <scope>NUCLEOTIDE SEQUENCE [LARGE SCALE GENOMIC DNA]</scope>
    <source>
        <strain evidence="9 10">DSM 12769</strain>
    </source>
</reference>
<comment type="caution">
    <text evidence="6">Lacks conserved residue(s) required for the propagation of feature annotation.</text>
</comment>
<keyword evidence="4 6" id="KW-0630">Potassium</keyword>
<feature type="binding site" evidence="6">
    <location>
        <position position="249"/>
    </location>
    <ligand>
        <name>Mg(2+)</name>
        <dbReference type="ChEBI" id="CHEBI:18420"/>
    </ligand>
</feature>
<feature type="binding site" evidence="6">
    <location>
        <begin position="349"/>
        <end position="351"/>
    </location>
    <ligand>
        <name>GTP</name>
        <dbReference type="ChEBI" id="CHEBI:37565"/>
    </ligand>
</feature>
<feature type="binding site" evidence="6">
    <location>
        <begin position="243"/>
        <end position="249"/>
    </location>
    <ligand>
        <name>GTP</name>
        <dbReference type="ChEBI" id="CHEBI:37565"/>
    </ligand>
</feature>
<feature type="binding site" evidence="6">
    <location>
        <position position="245"/>
    </location>
    <ligand>
        <name>K(+)</name>
        <dbReference type="ChEBI" id="CHEBI:29103"/>
    </ligand>
</feature>
<dbReference type="InterPro" id="IPR018948">
    <property type="entry name" value="GTP-bd_TrmE_N"/>
</dbReference>
<comment type="subcellular location">
    <subcellularLocation>
        <location evidence="6">Cytoplasm</location>
    </subcellularLocation>
</comment>
<feature type="binding site" evidence="6">
    <location>
        <position position="228"/>
    </location>
    <ligand>
        <name>Mg(2+)</name>
        <dbReference type="ChEBI" id="CHEBI:18420"/>
    </ligand>
</feature>
<dbReference type="OrthoDB" id="9805918at2"/>
<evidence type="ECO:0000256" key="2">
    <source>
        <dbReference type="ARBA" id="ARBA00022694"/>
    </source>
</evidence>
<evidence type="ECO:0000256" key="5">
    <source>
        <dbReference type="ARBA" id="ARBA00023134"/>
    </source>
</evidence>
<keyword evidence="6" id="KW-0479">Metal-binding</keyword>
<feature type="binding site" evidence="6">
    <location>
        <position position="79"/>
    </location>
    <ligand>
        <name>(6S)-5-formyl-5,6,7,8-tetrahydrofolate</name>
        <dbReference type="ChEBI" id="CHEBI:57457"/>
    </ligand>
</feature>
<dbReference type="PANTHER" id="PTHR42714">
    <property type="entry name" value="TRNA MODIFICATION GTPASE GTPBP3"/>
    <property type="match status" value="1"/>
</dbReference>
<comment type="cofactor">
    <cofactor evidence="6">
        <name>K(+)</name>
        <dbReference type="ChEBI" id="CHEBI:29103"/>
    </cofactor>
    <text evidence="6">Binds 1 potassium ion per subunit.</text>
</comment>
<dbReference type="NCBIfam" id="TIGR00450">
    <property type="entry name" value="mnmE_trmE_thdF"/>
    <property type="match status" value="1"/>
</dbReference>
<protein>
    <recommendedName>
        <fullName evidence="6">tRNA modification GTPase MnmE</fullName>
        <ecNumber evidence="6">3.6.-.-</ecNumber>
    </recommendedName>
</protein>
<evidence type="ECO:0000313" key="10">
    <source>
        <dbReference type="Proteomes" id="UP000275461"/>
    </source>
</evidence>
<dbReference type="Gene3D" id="3.30.1360.120">
    <property type="entry name" value="Probable tRNA modification gtpase trme, domain 1"/>
    <property type="match status" value="1"/>
</dbReference>
<keyword evidence="6" id="KW-0963">Cytoplasm</keyword>
<comment type="function">
    <text evidence="6">Exhibits a very high intrinsic GTPase hydrolysis rate. Involved in the addition of a carboxymethylaminomethyl (cmnm) group at the wobble position (U34) of certain tRNAs, forming tRNA-cmnm(5)s(2)U34.</text>
</comment>
<dbReference type="EC" id="3.6.-.-" evidence="6"/>
<dbReference type="InterPro" id="IPR025867">
    <property type="entry name" value="MnmE_helical"/>
</dbReference>
<comment type="caution">
    <text evidence="9">The sequence shown here is derived from an EMBL/GenBank/DDBJ whole genome shotgun (WGS) entry which is preliminary data.</text>
</comment>
<feature type="domain" description="TrmE-type G" evidence="8">
    <location>
        <begin position="214"/>
        <end position="368"/>
    </location>
</feature>
<dbReference type="Pfam" id="PF10396">
    <property type="entry name" value="TrmE_N"/>
    <property type="match status" value="1"/>
</dbReference>
<keyword evidence="5 6" id="KW-0342">GTP-binding</keyword>
<name>A0A498BU82_9GAMM</name>
<dbReference type="AlphaFoldDB" id="A0A498BU82"/>
<dbReference type="Pfam" id="PF01926">
    <property type="entry name" value="MMR_HSR1"/>
    <property type="match status" value="1"/>
</dbReference>
<dbReference type="GO" id="GO:0030488">
    <property type="term" value="P:tRNA methylation"/>
    <property type="evidence" value="ECO:0007669"/>
    <property type="project" value="TreeGrafter"/>
</dbReference>
<dbReference type="GO" id="GO:0046872">
    <property type="term" value="F:metal ion binding"/>
    <property type="evidence" value="ECO:0007669"/>
    <property type="project" value="UniProtKB-KW"/>
</dbReference>
<feature type="binding site" evidence="6">
    <location>
        <position position="243"/>
    </location>
    <ligand>
        <name>K(+)</name>
        <dbReference type="ChEBI" id="CHEBI:29103"/>
    </ligand>
</feature>
<feature type="binding site" evidence="6">
    <location>
        <position position="224"/>
    </location>
    <ligand>
        <name>K(+)</name>
        <dbReference type="ChEBI" id="CHEBI:29103"/>
    </ligand>
</feature>
<dbReference type="CDD" id="cd04164">
    <property type="entry name" value="trmE"/>
    <property type="match status" value="1"/>
</dbReference>
<dbReference type="InterPro" id="IPR031168">
    <property type="entry name" value="G_TrmE"/>
</dbReference>
<sequence>MAQETICALATPPGRGGVAVIRVSGPAVPELAQAVAGRLPEPRRATLARFRDAEGGVLDEGLLLYFPAPNSFTGEPVLELLGHGGEVVVDRLLRRLHALGARPARPGEFSERAFLNGRMDLTQAEAIADLIAADSEAGARAALRSLEGAFGDAVRALVDGVIRLRVHVEAAIDFSDEEIDFLADEAVAIQLRDLIDQLAALRAQAGQGRVLRDGMQVVLAGPPNAGKSSLLNALTETDTAIVTDIPGTTRDLLREHLHIDGMPLHIIDTAGLRENADQIEAEGIRRARSAMAGADRVLLVQDVREPPVDPGRLDLPCDIPLTRVLNKIDLTGHVSGLQEEGREAVIAVSARTGDGLAELRDHLKTAMGYQAVGSHFSARRRHLDALARSAEHLALARRALEEEMAGEIAAEELRLVQHHLGEITGEFTSEDLLGEIFSSFCIGK</sequence>